<reference evidence="8 9" key="1">
    <citation type="submission" date="2023-08" db="EMBL/GenBank/DDBJ databases">
        <title>Pleionea litopenaei sp. nov., isolated from stomach of juvenile Litopenaeus vannamei.</title>
        <authorList>
            <person name="Rho A.M."/>
            <person name="Hwang C.Y."/>
        </authorList>
    </citation>
    <scope>NUCLEOTIDE SEQUENCE [LARGE SCALE GENOMIC DNA]</scope>
    <source>
        <strain evidence="8 9">HL-JVS1</strain>
    </source>
</reference>
<comment type="similarity">
    <text evidence="2">Belongs to the N-Me-Phe pilin family.</text>
</comment>
<organism evidence="8 9">
    <name type="scientific">Pleionea litopenaei</name>
    <dbReference type="NCBI Taxonomy" id="3070815"/>
    <lineage>
        <taxon>Bacteria</taxon>
        <taxon>Pseudomonadati</taxon>
        <taxon>Pseudomonadota</taxon>
        <taxon>Gammaproteobacteria</taxon>
        <taxon>Oceanospirillales</taxon>
        <taxon>Pleioneaceae</taxon>
        <taxon>Pleionea</taxon>
    </lineage>
</organism>
<proteinExistence type="inferred from homology"/>
<dbReference type="KEGG" id="plei:Q9312_16355"/>
<dbReference type="InterPro" id="IPR001082">
    <property type="entry name" value="Pilin"/>
</dbReference>
<evidence type="ECO:0000256" key="1">
    <source>
        <dbReference type="ARBA" id="ARBA00004141"/>
    </source>
</evidence>
<evidence type="ECO:0000256" key="6">
    <source>
        <dbReference type="SAM" id="Phobius"/>
    </source>
</evidence>
<evidence type="ECO:0000313" key="8">
    <source>
        <dbReference type="EMBL" id="WMS86794.1"/>
    </source>
</evidence>
<sequence>MTATTCPNCGASQRSRGYKSKGVAALLAFFFGGLGIHRFYLGQWWGIFYLLFIWTWIPGLISLIETIVFLATDRVKWDQKHNEGKPAGPGEGAGVGIVVGIVVGLFVMIAMIGILAAIAIPAYQDYTYRSKVAQAMSEITPIKSDYVAYLNERQQAPRNNGDLGLDSPLTLSSGHKVTISNELIFIEFVTPKSNLIDGETLTFSPVISGNQISWDCTGGTLANKYRPRQCRP</sequence>
<dbReference type="GO" id="GO:0009289">
    <property type="term" value="C:pilus"/>
    <property type="evidence" value="ECO:0007669"/>
    <property type="project" value="InterPro"/>
</dbReference>
<gene>
    <name evidence="8" type="ORF">Q9312_16355</name>
</gene>
<feature type="transmembrane region" description="Helical" evidence="6">
    <location>
        <begin position="93"/>
        <end position="120"/>
    </location>
</feature>
<dbReference type="EMBL" id="CP133548">
    <property type="protein sequence ID" value="WMS86794.1"/>
    <property type="molecule type" value="Genomic_DNA"/>
</dbReference>
<dbReference type="SUPFAM" id="SSF54523">
    <property type="entry name" value="Pili subunits"/>
    <property type="match status" value="1"/>
</dbReference>
<comment type="subcellular location">
    <subcellularLocation>
        <location evidence="1">Membrane</location>
        <topology evidence="1">Multi-pass membrane protein</topology>
    </subcellularLocation>
</comment>
<evidence type="ECO:0000256" key="4">
    <source>
        <dbReference type="ARBA" id="ARBA00022989"/>
    </source>
</evidence>
<evidence type="ECO:0000313" key="9">
    <source>
        <dbReference type="Proteomes" id="UP001239782"/>
    </source>
</evidence>
<dbReference type="InterPro" id="IPR045584">
    <property type="entry name" value="Pilin-like"/>
</dbReference>
<evidence type="ECO:0000256" key="5">
    <source>
        <dbReference type="ARBA" id="ARBA00023136"/>
    </source>
</evidence>
<evidence type="ECO:0000256" key="3">
    <source>
        <dbReference type="ARBA" id="ARBA00022692"/>
    </source>
</evidence>
<name>A0AA51RSR9_9GAMM</name>
<dbReference type="Proteomes" id="UP001239782">
    <property type="component" value="Chromosome"/>
</dbReference>
<protein>
    <submittedName>
        <fullName evidence="8">Pilin</fullName>
    </submittedName>
</protein>
<feature type="domain" description="TM2" evidence="7">
    <location>
        <begin position="19"/>
        <end position="67"/>
    </location>
</feature>
<feature type="transmembrane region" description="Helical" evidence="6">
    <location>
        <begin position="22"/>
        <end position="41"/>
    </location>
</feature>
<evidence type="ECO:0000256" key="2">
    <source>
        <dbReference type="ARBA" id="ARBA00005233"/>
    </source>
</evidence>
<dbReference type="InterPro" id="IPR007829">
    <property type="entry name" value="TM2"/>
</dbReference>
<keyword evidence="5 6" id="KW-0472">Membrane</keyword>
<keyword evidence="9" id="KW-1185">Reference proteome</keyword>
<dbReference type="Pfam" id="PF00114">
    <property type="entry name" value="Pilin"/>
    <property type="match status" value="1"/>
</dbReference>
<keyword evidence="3 6" id="KW-0812">Transmembrane</keyword>
<dbReference type="Gene3D" id="3.30.700.10">
    <property type="entry name" value="Glycoprotein, Type 4 Pilin"/>
    <property type="match status" value="1"/>
</dbReference>
<keyword evidence="4 6" id="KW-1133">Transmembrane helix</keyword>
<dbReference type="GO" id="GO:0007155">
    <property type="term" value="P:cell adhesion"/>
    <property type="evidence" value="ECO:0007669"/>
    <property type="project" value="InterPro"/>
</dbReference>
<feature type="transmembrane region" description="Helical" evidence="6">
    <location>
        <begin position="47"/>
        <end position="72"/>
    </location>
</feature>
<dbReference type="RefSeq" id="WP_309201939.1">
    <property type="nucleotide sequence ID" value="NZ_CP133548.1"/>
</dbReference>
<dbReference type="AlphaFoldDB" id="A0AA51RSR9"/>
<dbReference type="Pfam" id="PF05154">
    <property type="entry name" value="TM2"/>
    <property type="match status" value="1"/>
</dbReference>
<dbReference type="GO" id="GO:0016020">
    <property type="term" value="C:membrane"/>
    <property type="evidence" value="ECO:0007669"/>
    <property type="project" value="UniProtKB-SubCell"/>
</dbReference>
<evidence type="ECO:0000259" key="7">
    <source>
        <dbReference type="Pfam" id="PF05154"/>
    </source>
</evidence>
<accession>A0AA51RSR9</accession>